<keyword evidence="2" id="KW-1185">Reference proteome</keyword>
<dbReference type="Proteomes" id="UP001289645">
    <property type="component" value="Unassembled WGS sequence"/>
</dbReference>
<protein>
    <submittedName>
        <fullName evidence="1">M20/M25/M40 family metallo-hydrolase</fullName>
    </submittedName>
</protein>
<dbReference type="EMBL" id="JAOXLN010000014">
    <property type="protein sequence ID" value="MDZ5086571.1"/>
    <property type="molecule type" value="Genomic_DNA"/>
</dbReference>
<organism evidence="1 2">
    <name type="scientific">Mycolicibacterium parafortuitum</name>
    <name type="common">Mycobacterium parafortuitum</name>
    <dbReference type="NCBI Taxonomy" id="39692"/>
    <lineage>
        <taxon>Bacteria</taxon>
        <taxon>Bacillati</taxon>
        <taxon>Actinomycetota</taxon>
        <taxon>Actinomycetes</taxon>
        <taxon>Mycobacteriales</taxon>
        <taxon>Mycobacteriaceae</taxon>
        <taxon>Mycolicibacterium</taxon>
    </lineage>
</organism>
<evidence type="ECO:0000313" key="1">
    <source>
        <dbReference type="EMBL" id="MDZ5086571.1"/>
    </source>
</evidence>
<gene>
    <name evidence="1" type="ORF">OHX15_14375</name>
</gene>
<reference evidence="1 2" key="1">
    <citation type="journal article" date="2021" name="Chemosphere">
        <title>Bioballs carrying a syntrophic Rhodococcus and Mycolicibacterium consortium for simultaneous sorption and biodegradation of fuel oil in contaminated freshwater.</title>
        <authorList>
            <person name="Naloka K."/>
            <person name="Polrit D."/>
            <person name="Muangchinda C."/>
            <person name="Thoetkiattikul H."/>
            <person name="Pinyakong O."/>
        </authorList>
    </citation>
    <scope>NUCLEOTIDE SEQUENCE [LARGE SCALE GENOMIC DNA]</scope>
    <source>
        <strain evidence="1 2">J101</strain>
    </source>
</reference>
<accession>A0ACC6MIZ5</accession>
<comment type="caution">
    <text evidence="1">The sequence shown here is derived from an EMBL/GenBank/DDBJ whole genome shotgun (WGS) entry which is preliminary data.</text>
</comment>
<sequence>MVALVALVAVVLLVAACSGAPAPVAPAELADSVGIDAVYGHLAELQDIADEHDGNRADGSPGFQSSVDYVANTLREQGFDVETPEFQRLSGAVGGDPALTVSGRTHRVTQASLLVTTPPGGLRAITLRPPRFAGCSDADYGAMTVKGAITVVDDTGCSIVDKQNVALAQGAVGMLVVSEASPAQPTGAPAGLFPPSYYRQLTLPVGIIATEADAALRRTTAPVRLELDNEPVMTTSRNVIAQTKTGDPSNVVMVGAHLDSVRSGPGINDNGSGVAAVLETATQLGARPQISNAVRFAFWGAEEIGLEGSRNYLRSLDEGQLADIALYLNVDVIGSPNAGYFTDDGDESAQTAPRPVPPGSAGIERTLAAQLNTAGVRPADIPLGRTTDYAPFMVAGIPIGGVTTGSSQRKTEVQQRLWGGQAGVAFDPNYHTPRDTLDNIDRDALAVMASTVAFAVGVYAQQIGGVNGVPARDQRDHRTP</sequence>
<name>A0ACC6MIZ5_MYCPF</name>
<proteinExistence type="predicted"/>
<evidence type="ECO:0000313" key="2">
    <source>
        <dbReference type="Proteomes" id="UP001289645"/>
    </source>
</evidence>